<evidence type="ECO:0000256" key="6">
    <source>
        <dbReference type="HAMAP-Rule" id="MF_00376"/>
    </source>
</evidence>
<dbReference type="InterPro" id="IPR027417">
    <property type="entry name" value="P-loop_NTPase"/>
</dbReference>
<protein>
    <recommendedName>
        <fullName evidence="6 7">Dephospho-CoA kinase</fullName>
        <ecNumber evidence="6 7">2.7.1.24</ecNumber>
    </recommendedName>
    <alternativeName>
        <fullName evidence="6">Dephosphocoenzyme A kinase</fullName>
    </alternativeName>
</protein>
<proteinExistence type="inferred from homology"/>
<dbReference type="eggNOG" id="COG0237">
    <property type="taxonomic scope" value="Bacteria"/>
</dbReference>
<keyword evidence="3 6" id="KW-0963">Cytoplasm</keyword>
<dbReference type="GO" id="GO:0015937">
    <property type="term" value="P:coenzyme A biosynthetic process"/>
    <property type="evidence" value="ECO:0007669"/>
    <property type="project" value="UniProtKB-UniRule"/>
</dbReference>
<evidence type="ECO:0000256" key="1">
    <source>
        <dbReference type="ARBA" id="ARBA00008826"/>
    </source>
</evidence>
<dbReference type="InterPro" id="IPR007344">
    <property type="entry name" value="GrpB/CoaE"/>
</dbReference>
<dbReference type="eggNOG" id="COG2320">
    <property type="taxonomic scope" value="Bacteria"/>
</dbReference>
<evidence type="ECO:0000313" key="8">
    <source>
        <dbReference type="EMBL" id="ACV79368.1"/>
    </source>
</evidence>
<reference evidence="9" key="1">
    <citation type="submission" date="2009-09" db="EMBL/GenBank/DDBJ databases">
        <title>The complete genome of Nakamurella multipartita DSM 44233.</title>
        <authorList>
            <consortium name="US DOE Joint Genome Institute (JGI-PGF)"/>
            <person name="Lucas S."/>
            <person name="Copeland A."/>
            <person name="Lapidus A."/>
            <person name="Glavina del Rio T."/>
            <person name="Dalin E."/>
            <person name="Tice H."/>
            <person name="Bruce D."/>
            <person name="Goodwin L."/>
            <person name="Pitluck S."/>
            <person name="Kyrpides N."/>
            <person name="Mavromatis K."/>
            <person name="Ivanova N."/>
            <person name="Ovchinnikova G."/>
            <person name="Sims D."/>
            <person name="Meincke L."/>
            <person name="Brettin T."/>
            <person name="Detter J.C."/>
            <person name="Han C."/>
            <person name="Larimer F."/>
            <person name="Land M."/>
            <person name="Hauser L."/>
            <person name="Markowitz V."/>
            <person name="Cheng J.-F."/>
            <person name="Hugenholtz P."/>
            <person name="Woyke T."/>
            <person name="Wu D."/>
            <person name="Klenk H.-P."/>
            <person name="Eisen J.A."/>
        </authorList>
    </citation>
    <scope>NUCLEOTIDE SEQUENCE [LARGE SCALE GENOMIC DNA]</scope>
    <source>
        <strain evidence="9">ATCC 700099 / DSM 44233 / CIP 104796 / JCM 9543 / NBRC 105858 / Y-104</strain>
    </source>
</reference>
<accession>C8XAW5</accession>
<comment type="subcellular location">
    <subcellularLocation>
        <location evidence="6">Cytoplasm</location>
    </subcellularLocation>
</comment>
<keyword evidence="5 6" id="KW-0067">ATP-binding</keyword>
<dbReference type="UniPathway" id="UPA00241">
    <property type="reaction ID" value="UER00356"/>
</dbReference>
<name>C8XAW5_NAKMY</name>
<dbReference type="Pfam" id="PF04229">
    <property type="entry name" value="GrpB"/>
    <property type="match status" value="1"/>
</dbReference>
<dbReference type="FunCoup" id="C8XAW5">
    <property type="interactions" value="112"/>
</dbReference>
<evidence type="ECO:0000256" key="7">
    <source>
        <dbReference type="NCBIfam" id="TIGR00152"/>
    </source>
</evidence>
<evidence type="ECO:0000313" key="9">
    <source>
        <dbReference type="Proteomes" id="UP000002218"/>
    </source>
</evidence>
<comment type="pathway">
    <text evidence="6">Cofactor biosynthesis; coenzyme A biosynthesis; CoA from (R)-pantothenate: step 5/5.</text>
</comment>
<dbReference type="NCBIfam" id="TIGR00152">
    <property type="entry name" value="dephospho-CoA kinase"/>
    <property type="match status" value="1"/>
</dbReference>
<dbReference type="Proteomes" id="UP000002218">
    <property type="component" value="Chromosome"/>
</dbReference>
<gene>
    <name evidence="6" type="primary">coaE</name>
    <name evidence="8" type="ordered locus">Namu_3031</name>
</gene>
<keyword evidence="6" id="KW-0173">Coenzyme A biosynthesis</keyword>
<keyword evidence="9" id="KW-1185">Reference proteome</keyword>
<dbReference type="AlphaFoldDB" id="C8XAW5"/>
<comment type="catalytic activity">
    <reaction evidence="6">
        <text>3'-dephospho-CoA + ATP = ADP + CoA + H(+)</text>
        <dbReference type="Rhea" id="RHEA:18245"/>
        <dbReference type="ChEBI" id="CHEBI:15378"/>
        <dbReference type="ChEBI" id="CHEBI:30616"/>
        <dbReference type="ChEBI" id="CHEBI:57287"/>
        <dbReference type="ChEBI" id="CHEBI:57328"/>
        <dbReference type="ChEBI" id="CHEBI:456216"/>
        <dbReference type="EC" id="2.7.1.24"/>
    </reaction>
</comment>
<dbReference type="SUPFAM" id="SSF52540">
    <property type="entry name" value="P-loop containing nucleoside triphosphate hydrolases"/>
    <property type="match status" value="1"/>
</dbReference>
<dbReference type="HAMAP" id="MF_00376">
    <property type="entry name" value="Dephospho_CoA_kinase"/>
    <property type="match status" value="1"/>
</dbReference>
<evidence type="ECO:0000256" key="4">
    <source>
        <dbReference type="ARBA" id="ARBA00022741"/>
    </source>
</evidence>
<dbReference type="GO" id="GO:0005524">
    <property type="term" value="F:ATP binding"/>
    <property type="evidence" value="ECO:0007669"/>
    <property type="project" value="UniProtKB-UniRule"/>
</dbReference>
<dbReference type="Gene3D" id="3.40.50.300">
    <property type="entry name" value="P-loop containing nucleotide triphosphate hydrolases"/>
    <property type="match status" value="1"/>
</dbReference>
<comment type="similarity">
    <text evidence="1">In the N-terminal section; belongs to the CoaE family.</text>
</comment>
<keyword evidence="6 8" id="KW-0418">Kinase</keyword>
<dbReference type="HOGENOM" id="CLU_067032_0_0_11"/>
<keyword evidence="4 6" id="KW-0547">Nucleotide-binding</keyword>
<sequence length="404" mass="42702">MITVAVTGGIGSGKSTVSTVLREHGAVVVDSDQLAREVVAPGSPGLAAIAQAFGPAMLTADGALDRAALAAVVFADPAARRQLEQITHPRVRGRFEQIRAAAPAEAIVVNDIPLLTTLAQAASFHLVIGVRAEAEIRVERLIGRGLTEADARARIAAQLSDEQRAPLCDVMLANHGPRTELAGAVDGLWTQRLIPFESNVRAGRRAERGAPRLVAPRASWADDARRLAARISAAAGGARVDHIGSTAIPGLPAKDVLDLQLTVDSLDQADALAPALAAAGFPAVPGIRADTPHPESADPAGWVKRYHANADPGQSLNLHVRVRDWPNWRCALLLRDWLIADPAAIAEYRALKQGLARRFAGDPDADRYAQAKEPWLADAYGRAQQWATSTGWRPAETGTVGPSA</sequence>
<dbReference type="InterPro" id="IPR043519">
    <property type="entry name" value="NT_sf"/>
</dbReference>
<dbReference type="PROSITE" id="PS51219">
    <property type="entry name" value="DPCK"/>
    <property type="match status" value="1"/>
</dbReference>
<dbReference type="CDD" id="cd02022">
    <property type="entry name" value="DPCK"/>
    <property type="match status" value="1"/>
</dbReference>
<comment type="function">
    <text evidence="6">Catalyzes the phosphorylation of the 3'-hydroxyl group of dephosphocoenzyme A to form coenzyme A.</text>
</comment>
<dbReference type="InterPro" id="IPR001977">
    <property type="entry name" value="Depp_CoAkinase"/>
</dbReference>
<feature type="binding site" evidence="6">
    <location>
        <begin position="11"/>
        <end position="16"/>
    </location>
    <ligand>
        <name>ATP</name>
        <dbReference type="ChEBI" id="CHEBI:30616"/>
    </ligand>
</feature>
<organism evidence="8 9">
    <name type="scientific">Nakamurella multipartita (strain ATCC 700099 / DSM 44233 / CIP 104796 / JCM 9543 / NBRC 105858 / Y-104)</name>
    <name type="common">Microsphaera multipartita</name>
    <dbReference type="NCBI Taxonomy" id="479431"/>
    <lineage>
        <taxon>Bacteria</taxon>
        <taxon>Bacillati</taxon>
        <taxon>Actinomycetota</taxon>
        <taxon>Actinomycetes</taxon>
        <taxon>Nakamurellales</taxon>
        <taxon>Nakamurellaceae</taxon>
        <taxon>Nakamurella</taxon>
    </lineage>
</organism>
<comment type="similarity">
    <text evidence="2">In the C-terminal section; belongs to the UPF0157 (GrpB) family.</text>
</comment>
<evidence type="ECO:0000256" key="2">
    <source>
        <dbReference type="ARBA" id="ARBA00011058"/>
    </source>
</evidence>
<dbReference type="EMBL" id="CP001737">
    <property type="protein sequence ID" value="ACV79368.1"/>
    <property type="molecule type" value="Genomic_DNA"/>
</dbReference>
<dbReference type="OrthoDB" id="9812943at2"/>
<dbReference type="NCBIfam" id="NF002879">
    <property type="entry name" value="PRK03333.1"/>
    <property type="match status" value="1"/>
</dbReference>
<dbReference type="Gene3D" id="3.30.460.10">
    <property type="entry name" value="Beta Polymerase, domain 2"/>
    <property type="match status" value="1"/>
</dbReference>
<dbReference type="STRING" id="479431.Namu_3031"/>
<dbReference type="InParanoid" id="C8XAW5"/>
<comment type="similarity">
    <text evidence="6">Belongs to the CoaE family.</text>
</comment>
<dbReference type="Pfam" id="PF01121">
    <property type="entry name" value="CoaE"/>
    <property type="match status" value="1"/>
</dbReference>
<dbReference type="GO" id="GO:0005737">
    <property type="term" value="C:cytoplasm"/>
    <property type="evidence" value="ECO:0007669"/>
    <property type="project" value="UniProtKB-SubCell"/>
</dbReference>
<dbReference type="EC" id="2.7.1.24" evidence="6 7"/>
<keyword evidence="6 8" id="KW-0808">Transferase</keyword>
<reference evidence="8 9" key="2">
    <citation type="journal article" date="2010" name="Stand. Genomic Sci.">
        <title>Complete genome sequence of Nakamurella multipartita type strain (Y-104).</title>
        <authorList>
            <person name="Tice H."/>
            <person name="Mayilraj S."/>
            <person name="Sims D."/>
            <person name="Lapidus A."/>
            <person name="Nolan M."/>
            <person name="Lucas S."/>
            <person name="Glavina Del Rio T."/>
            <person name="Copeland A."/>
            <person name="Cheng J.F."/>
            <person name="Meincke L."/>
            <person name="Bruce D."/>
            <person name="Goodwin L."/>
            <person name="Pitluck S."/>
            <person name="Ivanova N."/>
            <person name="Mavromatis K."/>
            <person name="Ovchinnikova G."/>
            <person name="Pati A."/>
            <person name="Chen A."/>
            <person name="Palaniappan K."/>
            <person name="Land M."/>
            <person name="Hauser L."/>
            <person name="Chang Y.J."/>
            <person name="Jeffries C.D."/>
            <person name="Detter J.C."/>
            <person name="Brettin T."/>
            <person name="Rohde M."/>
            <person name="Goker M."/>
            <person name="Bristow J."/>
            <person name="Eisen J.A."/>
            <person name="Markowitz V."/>
            <person name="Hugenholtz P."/>
            <person name="Kyrpides N.C."/>
            <person name="Klenk H.P."/>
            <person name="Chen F."/>
        </authorList>
    </citation>
    <scope>NUCLEOTIDE SEQUENCE [LARGE SCALE GENOMIC DNA]</scope>
    <source>
        <strain evidence="9">ATCC 700099 / DSM 44233 / CIP 104796 / JCM 9543 / NBRC 105858 / Y-104</strain>
    </source>
</reference>
<dbReference type="GO" id="GO:0004140">
    <property type="term" value="F:dephospho-CoA kinase activity"/>
    <property type="evidence" value="ECO:0007669"/>
    <property type="project" value="UniProtKB-UniRule"/>
</dbReference>
<dbReference type="RefSeq" id="WP_015748241.1">
    <property type="nucleotide sequence ID" value="NC_013235.1"/>
</dbReference>
<dbReference type="PANTHER" id="PTHR10695:SF46">
    <property type="entry name" value="BIFUNCTIONAL COENZYME A SYNTHASE-RELATED"/>
    <property type="match status" value="1"/>
</dbReference>
<dbReference type="SUPFAM" id="SSF81301">
    <property type="entry name" value="Nucleotidyltransferase"/>
    <property type="match status" value="1"/>
</dbReference>
<evidence type="ECO:0000256" key="5">
    <source>
        <dbReference type="ARBA" id="ARBA00022840"/>
    </source>
</evidence>
<dbReference type="KEGG" id="nml:Namu_3031"/>
<evidence type="ECO:0000256" key="3">
    <source>
        <dbReference type="ARBA" id="ARBA00022490"/>
    </source>
</evidence>
<dbReference type="PANTHER" id="PTHR10695">
    <property type="entry name" value="DEPHOSPHO-COA KINASE-RELATED"/>
    <property type="match status" value="1"/>
</dbReference>